<dbReference type="GO" id="GO:0006428">
    <property type="term" value="P:isoleucyl-tRNA aminoacylation"/>
    <property type="evidence" value="ECO:0007669"/>
    <property type="project" value="TreeGrafter"/>
</dbReference>
<dbReference type="AlphaFoldDB" id="A0A0G4I8Q4"/>
<evidence type="ECO:0000313" key="7">
    <source>
        <dbReference type="EMBL" id="CEM53513.1"/>
    </source>
</evidence>
<dbReference type="Gene3D" id="1.10.730.10">
    <property type="entry name" value="Isoleucyl-tRNA Synthetase, Domain 1"/>
    <property type="match status" value="1"/>
</dbReference>
<gene>
    <name evidence="7" type="ORF">Cvel_12020</name>
</gene>
<dbReference type="VEuPathDB" id="CryptoDB:Cvel_12020"/>
<evidence type="ECO:0000256" key="4">
    <source>
        <dbReference type="ARBA" id="ARBA00022917"/>
    </source>
</evidence>
<accession>A0A0G4I8Q4</accession>
<dbReference type="GO" id="GO:0005524">
    <property type="term" value="F:ATP binding"/>
    <property type="evidence" value="ECO:0007669"/>
    <property type="project" value="UniProtKB-KW"/>
</dbReference>
<keyword evidence="1" id="KW-0436">Ligase</keyword>
<dbReference type="PANTHER" id="PTHR42780">
    <property type="entry name" value="SOLEUCYL-TRNA SYNTHETASE"/>
    <property type="match status" value="1"/>
</dbReference>
<keyword evidence="5" id="KW-0030">Aminoacyl-tRNA synthetase</keyword>
<name>A0A0G4I8Q4_9ALVE</name>
<dbReference type="EMBL" id="CDMZ01005701">
    <property type="protein sequence ID" value="CEM53513.1"/>
    <property type="molecule type" value="Genomic_DNA"/>
</dbReference>
<feature type="domain" description="Methionyl/Valyl/Leucyl/Isoleucyl-tRNA synthetase anticodon-binding" evidence="6">
    <location>
        <begin position="2"/>
        <end position="83"/>
    </location>
</feature>
<evidence type="ECO:0000256" key="5">
    <source>
        <dbReference type="ARBA" id="ARBA00023146"/>
    </source>
</evidence>
<evidence type="ECO:0000256" key="1">
    <source>
        <dbReference type="ARBA" id="ARBA00022598"/>
    </source>
</evidence>
<evidence type="ECO:0000259" key="6">
    <source>
        <dbReference type="Pfam" id="PF08264"/>
    </source>
</evidence>
<dbReference type="Pfam" id="PF19302">
    <property type="entry name" value="DUF5915"/>
    <property type="match status" value="1"/>
</dbReference>
<keyword evidence="3" id="KW-0067">ATP-binding</keyword>
<dbReference type="InterPro" id="IPR013155">
    <property type="entry name" value="M/V/L/I-tRNA-synth_anticd-bd"/>
</dbReference>
<dbReference type="SUPFAM" id="SSF47323">
    <property type="entry name" value="Anticodon-binding domain of a subclass of class I aminoacyl-tRNA synthetases"/>
    <property type="match status" value="1"/>
</dbReference>
<proteinExistence type="predicted"/>
<protein>
    <recommendedName>
        <fullName evidence="6">Methionyl/Valyl/Leucyl/Isoleucyl-tRNA synthetase anticodon-binding domain-containing protein</fullName>
    </recommendedName>
</protein>
<dbReference type="InterPro" id="IPR023586">
    <property type="entry name" value="Ile-tRNA-ligase_type2"/>
</dbReference>
<keyword evidence="2" id="KW-0547">Nucleotide-binding</keyword>
<organism evidence="7">
    <name type="scientific">Chromera velia CCMP2878</name>
    <dbReference type="NCBI Taxonomy" id="1169474"/>
    <lineage>
        <taxon>Eukaryota</taxon>
        <taxon>Sar</taxon>
        <taxon>Alveolata</taxon>
        <taxon>Colpodellida</taxon>
        <taxon>Chromeraceae</taxon>
        <taxon>Chromera</taxon>
    </lineage>
</organism>
<sequence>LTITRLMAPFTPFITEFLYQNLKRALPEGHEAKAESVHFVMVPQADPSMIDEEVEARVKSMQAVIEAGRNCRERRQVGLKTPLMKMKVVHSDPKFVSRVQSLIAYVKSELNVENVETSTDASSMKVSVLPNLPVLGKRVGKKMAELRKAIQALTPAELAQFDEAKTLTVMGEVLTEDDIIVKREVGDLGSPQLDGALLGGGDGLVVLDFTEDLGLKEKALAREVANRVQRLRKRLGLVQDDPIEMWAEGLSEFPRQVLKNQKEYLESLLRKPLYDETERQGTGVEIGKEEFDFDGQEVRVVLSLAAPHVNDEAVSKDFEGSVSPVLVKEYLKCFDRSAVQRLTNGAGKLSVRLEGRDVELLLGKHFSLDRASRNW</sequence>
<evidence type="ECO:0000256" key="3">
    <source>
        <dbReference type="ARBA" id="ARBA00022840"/>
    </source>
</evidence>
<dbReference type="GO" id="GO:0004822">
    <property type="term" value="F:isoleucine-tRNA ligase activity"/>
    <property type="evidence" value="ECO:0007669"/>
    <property type="project" value="InterPro"/>
</dbReference>
<dbReference type="InterPro" id="IPR009080">
    <property type="entry name" value="tRNAsynth_Ia_anticodon-bd"/>
</dbReference>
<dbReference type="PANTHER" id="PTHR42780:SF1">
    <property type="entry name" value="ISOLEUCINE--TRNA LIGASE, CYTOPLASMIC"/>
    <property type="match status" value="1"/>
</dbReference>
<reference evidence="7" key="1">
    <citation type="submission" date="2014-11" db="EMBL/GenBank/DDBJ databases">
        <authorList>
            <person name="Otto D Thomas"/>
            <person name="Naeem Raeece"/>
        </authorList>
    </citation>
    <scope>NUCLEOTIDE SEQUENCE</scope>
</reference>
<evidence type="ECO:0000256" key="2">
    <source>
        <dbReference type="ARBA" id="ARBA00022741"/>
    </source>
</evidence>
<keyword evidence="4" id="KW-0648">Protein biosynthesis</keyword>
<feature type="non-terminal residue" evidence="7">
    <location>
        <position position="1"/>
    </location>
</feature>
<dbReference type="Pfam" id="PF08264">
    <property type="entry name" value="Anticodon_1"/>
    <property type="match status" value="1"/>
</dbReference>